<proteinExistence type="predicted"/>
<organism evidence="1 2">
    <name type="scientific">Rhabditophanes sp. KR3021</name>
    <dbReference type="NCBI Taxonomy" id="114890"/>
    <lineage>
        <taxon>Eukaryota</taxon>
        <taxon>Metazoa</taxon>
        <taxon>Ecdysozoa</taxon>
        <taxon>Nematoda</taxon>
        <taxon>Chromadorea</taxon>
        <taxon>Rhabditida</taxon>
        <taxon>Tylenchina</taxon>
        <taxon>Panagrolaimomorpha</taxon>
        <taxon>Strongyloidoidea</taxon>
        <taxon>Alloionematidae</taxon>
        <taxon>Rhabditophanes</taxon>
    </lineage>
</organism>
<evidence type="ECO:0000313" key="2">
    <source>
        <dbReference type="WBParaSite" id="RSKR_0000585200.1"/>
    </source>
</evidence>
<dbReference type="Proteomes" id="UP000095286">
    <property type="component" value="Unplaced"/>
</dbReference>
<accession>A0AC35TYJ1</accession>
<dbReference type="WBParaSite" id="RSKR_0000585200.1">
    <property type="protein sequence ID" value="RSKR_0000585200.1"/>
    <property type="gene ID" value="RSKR_0000585200"/>
</dbReference>
<reference evidence="2" key="1">
    <citation type="submission" date="2016-11" db="UniProtKB">
        <authorList>
            <consortium name="WormBaseParasite"/>
        </authorList>
    </citation>
    <scope>IDENTIFICATION</scope>
    <source>
        <strain evidence="2">KR3021</strain>
    </source>
</reference>
<sequence>MDTKQSIQVKEPVPNEESSEIKEPGVSNEPVAGSEPVASNEPVASIEPVKRSNFLPSRHLYILIGYTSNMGESVRVICRCRPLNSRELSLNSSICIDMDSNVGQVSLKGGDGGPKPFTFDGAYFLESTAEQVYNDIIYPLVENVVEGYNGTVFAYGQTGSGKTFTMQGTDSLAGQKGLVPRAFEHIFEAVATTAHTKFLVKASYVEIYNEEIRDLLGADRNQKLEIKENADKGVYVSGLSNHICHNMVDCESLMNIGWGNRHVGATLMNKDSSRSHSIFTVYIEAIDEEKETIRMGKLNLVDLAGSERQSKTGATGDRFKEATKINLSLSALGNVISALVDGKSKHIPYRDSKLTRLLQDSLGGNTKTIMIACISPSDNNYDETLSTLRYANRAKNIKNKPKINEDPKDALLREYQEEISRLKALVQNPNANTERRKSVIDIDIEKAKLKLEYEEAITKIRSEFENEQKSKAILQKELENIKKEYDKASNLINSEANSTVKPQQELAETKKKIKLLEEQMVGGEQANNESLKATRKKRVREAETKMERLMEALNIRADDPLLHVYNSTHEKLEAISKQYKQQTQQVKLYEREIKDIQSEFEIDRLDYLDTIRKQDRQLKMLTQIIDKAHHLLKKDPLFSNLEKLKKNAIWDDNNDCWIFSDNANYSASLPSANNMAEKILLGGINYLNDVVEESKLKKKLAHSALENIADTYFKTNKNNNVANRLKADRNRTDLSKTYSGGMRFTDNSEGMLDNKSSSFQFNFDALINTSDDASIAALAGLALTKASYFSRISSMEKNVITDYVHPKITIGRSLTKNEICTVFNGETYNTKVEFISALRSEYIEDLEACTSLDVCFHPKSTDLGNKKMLDKYAECIDVFSQKYGHIKEVTFSMNSKKGCKEMSLDISNVIYSIIGRIRSRTFEKITIQKLNKFNVFMNTLTSGNAYTYFHNFPSLTNVSIDDMFDSSVSIKPNEICKNLMLAFHSKNGINVFFNCHTDLTNTAQFSQDRVTKNCLINCKMFRKVVKGLKKQGTTCGYYIDPTMFSMNVYDKLKSTAISLSFPFQISKQQVLTKAVNLITGIVSANGDNTNIFKTLCLDFFTKSELKELRFLEVSFNEASLKETQQLTNLFNRCSMLETMHIIFNFEVVKQLHTDILARLIRNFPGSIKNLKIKGCPTFSKRFGVILAIQCINLVSLDIESHLSVRGDLCVNFNRFDKLQVLHIECRYIEERYFPPNIKVLIVRHNWCPTNRRARCEKHNAYYSSFNGITQNFQPKVSFTRIRDGRPYESISLVSLAHYHQYIDARRMFGPEVKSLE</sequence>
<evidence type="ECO:0000313" key="1">
    <source>
        <dbReference type="Proteomes" id="UP000095286"/>
    </source>
</evidence>
<name>A0AC35TYJ1_9BILA</name>
<protein>
    <submittedName>
        <fullName evidence="2">Kinesin motor domain-containing protein</fullName>
    </submittedName>
</protein>